<dbReference type="Proteomes" id="UP000566819">
    <property type="component" value="Unassembled WGS sequence"/>
</dbReference>
<name>A0A8H4RAM2_9HELO</name>
<sequence>MSTCSLQLLESRIYRSNSRNTEFPVYLGSANSTLIDPSNSTIHETPVSETSLIMLILSSDRDEEDWNAVSNSIADFGSRGAGEWAVFEMNQNFTFKMTLCFLIHATTIANIRLDINVNPKDRSRFGTLTP</sequence>
<accession>A0A8H4RAM2</accession>
<evidence type="ECO:0000313" key="2">
    <source>
        <dbReference type="Proteomes" id="UP000566819"/>
    </source>
</evidence>
<organism evidence="1 2">
    <name type="scientific">Cudoniella acicularis</name>
    <dbReference type="NCBI Taxonomy" id="354080"/>
    <lineage>
        <taxon>Eukaryota</taxon>
        <taxon>Fungi</taxon>
        <taxon>Dikarya</taxon>
        <taxon>Ascomycota</taxon>
        <taxon>Pezizomycotina</taxon>
        <taxon>Leotiomycetes</taxon>
        <taxon>Helotiales</taxon>
        <taxon>Tricladiaceae</taxon>
        <taxon>Cudoniella</taxon>
    </lineage>
</organism>
<evidence type="ECO:0000313" key="1">
    <source>
        <dbReference type="EMBL" id="KAF4625300.1"/>
    </source>
</evidence>
<dbReference type="EMBL" id="JAAMPI010001416">
    <property type="protein sequence ID" value="KAF4625300.1"/>
    <property type="molecule type" value="Genomic_DNA"/>
</dbReference>
<gene>
    <name evidence="1" type="ORF">G7Y89_g12867</name>
</gene>
<proteinExistence type="predicted"/>
<comment type="caution">
    <text evidence="1">The sequence shown here is derived from an EMBL/GenBank/DDBJ whole genome shotgun (WGS) entry which is preliminary data.</text>
</comment>
<protein>
    <submittedName>
        <fullName evidence="1">Uncharacterized protein</fullName>
    </submittedName>
</protein>
<reference evidence="1 2" key="1">
    <citation type="submission" date="2020-03" db="EMBL/GenBank/DDBJ databases">
        <title>Draft Genome Sequence of Cudoniella acicularis.</title>
        <authorList>
            <person name="Buettner E."/>
            <person name="Kellner H."/>
        </authorList>
    </citation>
    <scope>NUCLEOTIDE SEQUENCE [LARGE SCALE GENOMIC DNA]</scope>
    <source>
        <strain evidence="1 2">DSM 108380</strain>
    </source>
</reference>
<keyword evidence="2" id="KW-1185">Reference proteome</keyword>
<dbReference type="AlphaFoldDB" id="A0A8H4RAM2"/>